<dbReference type="GO" id="GO:0036218">
    <property type="term" value="F:dTTP diphosphatase activity"/>
    <property type="evidence" value="ECO:0007669"/>
    <property type="project" value="RHEA"/>
</dbReference>
<dbReference type="SUPFAM" id="SSF52972">
    <property type="entry name" value="ITPase-like"/>
    <property type="match status" value="1"/>
</dbReference>
<sequence length="207" mass="22133">MLPPALVLASASPRRAELLRSAGLSFTVRPVDCDESWRPGEAPIAYVERVAALKAAAAAALAELPAAALILAADTTVWLDEDREPLAKPRDRAHAAAMLRELTRGRAHRVSTACALARPRSSPPVVERLVETSIVRMRALSDAQFAAFIDPYLDAAQWSDKAGAYAIQGRAAGLVEAIEGSYTGIVGLPLAQVLTMLEAHRDQHSHD</sequence>
<reference evidence="5 6" key="1">
    <citation type="submission" date="2018-03" db="EMBL/GenBank/DDBJ databases">
        <title>Draft Genome Sequences of the Obligatory Marine Myxobacteria Enhygromyxa salina SWB005.</title>
        <authorList>
            <person name="Poehlein A."/>
            <person name="Moghaddam J.A."/>
            <person name="Harms H."/>
            <person name="Alanjari M."/>
            <person name="Koenig G.M."/>
            <person name="Daniel R."/>
            <person name="Schaeberle T.F."/>
        </authorList>
    </citation>
    <scope>NUCLEOTIDE SEQUENCE [LARGE SCALE GENOMIC DNA]</scope>
    <source>
        <strain evidence="5 6">SWB005</strain>
    </source>
</reference>
<keyword evidence="2 4" id="KW-0378">Hydrolase</keyword>
<comment type="caution">
    <text evidence="5">The sequence shown here is derived from an EMBL/GenBank/DDBJ whole genome shotgun (WGS) entry which is preliminary data.</text>
</comment>
<dbReference type="NCBIfam" id="TIGR00172">
    <property type="entry name" value="maf"/>
    <property type="match status" value="1"/>
</dbReference>
<dbReference type="Pfam" id="PF02545">
    <property type="entry name" value="Maf"/>
    <property type="match status" value="1"/>
</dbReference>
<dbReference type="HAMAP" id="MF_00528">
    <property type="entry name" value="Maf"/>
    <property type="match status" value="1"/>
</dbReference>
<evidence type="ECO:0000256" key="1">
    <source>
        <dbReference type="ARBA" id="ARBA00001968"/>
    </source>
</evidence>
<dbReference type="GO" id="GO:0005737">
    <property type="term" value="C:cytoplasm"/>
    <property type="evidence" value="ECO:0007669"/>
    <property type="project" value="UniProtKB-SubCell"/>
</dbReference>
<dbReference type="Proteomes" id="UP000237968">
    <property type="component" value="Unassembled WGS sequence"/>
</dbReference>
<keyword evidence="6" id="KW-1185">Reference proteome</keyword>
<dbReference type="OrthoDB" id="9807767at2"/>
<dbReference type="GO" id="GO:0009117">
    <property type="term" value="P:nucleotide metabolic process"/>
    <property type="evidence" value="ECO:0007669"/>
    <property type="project" value="UniProtKB-KW"/>
</dbReference>
<dbReference type="PANTHER" id="PTHR43213:SF5">
    <property type="entry name" value="BIFUNCTIONAL DTTP_UTP PYROPHOSPHATASE_METHYLTRANSFERASE PROTEIN-RELATED"/>
    <property type="match status" value="1"/>
</dbReference>
<feature type="site" description="Important for substrate specificity" evidence="4">
    <location>
        <position position="14"/>
    </location>
</feature>
<dbReference type="PANTHER" id="PTHR43213">
    <property type="entry name" value="BIFUNCTIONAL DTTP/UTP PYROPHOSPHATASE/METHYLTRANSFERASE PROTEIN-RELATED"/>
    <property type="match status" value="1"/>
</dbReference>
<dbReference type="InterPro" id="IPR029001">
    <property type="entry name" value="ITPase-like_fam"/>
</dbReference>
<accession>A0A2S9XDM1</accession>
<protein>
    <recommendedName>
        <fullName evidence="4">dTTP/UTP pyrophosphatase</fullName>
        <shortName evidence="4">dTTPase/UTPase</shortName>
        <ecNumber evidence="4">3.6.1.9</ecNumber>
    </recommendedName>
    <alternativeName>
        <fullName evidence="4">Nucleoside triphosphate pyrophosphatase</fullName>
    </alternativeName>
    <alternativeName>
        <fullName evidence="4">Nucleotide pyrophosphatase</fullName>
        <shortName evidence="4">Nucleotide PPase</shortName>
    </alternativeName>
</protein>
<comment type="caution">
    <text evidence="4">Lacks conserved residue(s) required for the propagation of feature annotation.</text>
</comment>
<evidence type="ECO:0000256" key="3">
    <source>
        <dbReference type="ARBA" id="ARBA00023080"/>
    </source>
</evidence>
<dbReference type="CDD" id="cd00555">
    <property type="entry name" value="Maf"/>
    <property type="match status" value="1"/>
</dbReference>
<name>A0A2S9XDM1_9BACT</name>
<organism evidence="5 6">
    <name type="scientific">Enhygromyxa salina</name>
    <dbReference type="NCBI Taxonomy" id="215803"/>
    <lineage>
        <taxon>Bacteria</taxon>
        <taxon>Pseudomonadati</taxon>
        <taxon>Myxococcota</taxon>
        <taxon>Polyangia</taxon>
        <taxon>Nannocystales</taxon>
        <taxon>Nannocystaceae</taxon>
        <taxon>Enhygromyxa</taxon>
    </lineage>
</organism>
<keyword evidence="4" id="KW-0963">Cytoplasm</keyword>
<gene>
    <name evidence="5" type="primary">yhdE</name>
    <name evidence="5" type="ORF">ENSA5_61100</name>
</gene>
<keyword evidence="3 4" id="KW-0546">Nucleotide metabolism</keyword>
<comment type="catalytic activity">
    <reaction evidence="4">
        <text>UTP + H2O = UMP + diphosphate + H(+)</text>
        <dbReference type="Rhea" id="RHEA:29395"/>
        <dbReference type="ChEBI" id="CHEBI:15377"/>
        <dbReference type="ChEBI" id="CHEBI:15378"/>
        <dbReference type="ChEBI" id="CHEBI:33019"/>
        <dbReference type="ChEBI" id="CHEBI:46398"/>
        <dbReference type="ChEBI" id="CHEBI:57865"/>
        <dbReference type="EC" id="3.6.1.9"/>
    </reaction>
</comment>
<dbReference type="GO" id="GO:0036221">
    <property type="term" value="F:UTP diphosphatase activity"/>
    <property type="evidence" value="ECO:0007669"/>
    <property type="project" value="RHEA"/>
</dbReference>
<comment type="subcellular location">
    <subcellularLocation>
        <location evidence="4">Cytoplasm</location>
    </subcellularLocation>
</comment>
<evidence type="ECO:0000256" key="4">
    <source>
        <dbReference type="HAMAP-Rule" id="MF_00528"/>
    </source>
</evidence>
<comment type="similarity">
    <text evidence="4">Belongs to the Maf family. YhdE subfamily.</text>
</comment>
<evidence type="ECO:0000313" key="6">
    <source>
        <dbReference type="Proteomes" id="UP000237968"/>
    </source>
</evidence>
<dbReference type="Gene3D" id="3.90.950.10">
    <property type="match status" value="1"/>
</dbReference>
<feature type="site" description="Important for substrate specificity" evidence="4">
    <location>
        <position position="168"/>
    </location>
</feature>
<dbReference type="AlphaFoldDB" id="A0A2S9XDM1"/>
<proteinExistence type="inferred from homology"/>
<dbReference type="InterPro" id="IPR003697">
    <property type="entry name" value="Maf-like"/>
</dbReference>
<dbReference type="EMBL" id="PVNK01000267">
    <property type="protein sequence ID" value="PRP90860.1"/>
    <property type="molecule type" value="Genomic_DNA"/>
</dbReference>
<evidence type="ECO:0000313" key="5">
    <source>
        <dbReference type="EMBL" id="PRP90860.1"/>
    </source>
</evidence>
<evidence type="ECO:0000256" key="2">
    <source>
        <dbReference type="ARBA" id="ARBA00022801"/>
    </source>
</evidence>
<feature type="site" description="Important for substrate specificity" evidence="4">
    <location>
        <position position="75"/>
    </location>
</feature>
<comment type="cofactor">
    <cofactor evidence="1 4">
        <name>a divalent metal cation</name>
        <dbReference type="ChEBI" id="CHEBI:60240"/>
    </cofactor>
</comment>
<comment type="function">
    <text evidence="4">Nucleoside triphosphate pyrophosphatase that hydrolyzes dTTP and UTP. May have a dual role in cell division arrest and in preventing the incorporation of modified nucleotides into cellular nucleic acids.</text>
</comment>
<dbReference type="RefSeq" id="WP_106395294.1">
    <property type="nucleotide sequence ID" value="NZ_PVNK01000267.1"/>
</dbReference>
<dbReference type="PIRSF" id="PIRSF006305">
    <property type="entry name" value="Maf"/>
    <property type="match status" value="1"/>
</dbReference>
<dbReference type="EC" id="3.6.1.9" evidence="4"/>
<comment type="catalytic activity">
    <reaction evidence="4">
        <text>dTTP + H2O = dTMP + diphosphate + H(+)</text>
        <dbReference type="Rhea" id="RHEA:28534"/>
        <dbReference type="ChEBI" id="CHEBI:15377"/>
        <dbReference type="ChEBI" id="CHEBI:15378"/>
        <dbReference type="ChEBI" id="CHEBI:33019"/>
        <dbReference type="ChEBI" id="CHEBI:37568"/>
        <dbReference type="ChEBI" id="CHEBI:63528"/>
        <dbReference type="EC" id="3.6.1.9"/>
    </reaction>
</comment>
<feature type="active site" description="Proton acceptor" evidence="4">
    <location>
        <position position="74"/>
    </location>
</feature>